<dbReference type="EC" id="3.1.3.-" evidence="1"/>
<proteinExistence type="inferred from homology"/>
<dbReference type="AlphaFoldDB" id="A0AAD2JX10"/>
<dbReference type="InterPro" id="IPR039763">
    <property type="entry name" value="ARMT1"/>
</dbReference>
<comment type="function">
    <text evidence="1">Metal-dependent phosphatase that shows phosphatase activity against several substrates, including fructose-1-phosphate and fructose-6-phosphate. Its preference for fructose-1-phosphate, a strong glycating agent that causes DNA damage rather than a canonical yeast metabolite, suggests a damage-control function in hexose phosphate metabolism.</text>
</comment>
<comment type="similarity">
    <text evidence="1">Belongs to the damage-control phosphatase family. Sugar phosphate phosphatase III subfamily.</text>
</comment>
<protein>
    <recommendedName>
        <fullName evidence="1">Sugar phosphate phosphatase</fullName>
        <ecNumber evidence="1">3.1.3.-</ecNumber>
    </recommendedName>
</protein>
<dbReference type="PANTHER" id="PTHR12260:SF4">
    <property type="entry name" value="SUGAR PHOSPHATE PHOSPHATASE"/>
    <property type="match status" value="1"/>
</dbReference>
<keyword evidence="4" id="KW-1185">Reference proteome</keyword>
<dbReference type="Pfam" id="PF01937">
    <property type="entry name" value="ARMT1-like_dom"/>
    <property type="match status" value="1"/>
</dbReference>
<comment type="catalytic activity">
    <reaction evidence="1">
        <text>beta-D-fructose 1-phosphate + H2O = D-fructose + phosphate</text>
        <dbReference type="Rhea" id="RHEA:35603"/>
        <dbReference type="ChEBI" id="CHEBI:15377"/>
        <dbReference type="ChEBI" id="CHEBI:37721"/>
        <dbReference type="ChEBI" id="CHEBI:43474"/>
        <dbReference type="ChEBI" id="CHEBI:138881"/>
    </reaction>
</comment>
<name>A0AAD2JX10_9AGAR</name>
<organism evidence="3 4">
    <name type="scientific">Mycena citricolor</name>
    <dbReference type="NCBI Taxonomy" id="2018698"/>
    <lineage>
        <taxon>Eukaryota</taxon>
        <taxon>Fungi</taxon>
        <taxon>Dikarya</taxon>
        <taxon>Basidiomycota</taxon>
        <taxon>Agaricomycotina</taxon>
        <taxon>Agaricomycetes</taxon>
        <taxon>Agaricomycetidae</taxon>
        <taxon>Agaricales</taxon>
        <taxon>Marasmiineae</taxon>
        <taxon>Mycenaceae</taxon>
        <taxon>Mycena</taxon>
    </lineage>
</organism>
<reference evidence="3" key="1">
    <citation type="submission" date="2023-11" db="EMBL/GenBank/DDBJ databases">
        <authorList>
            <person name="De Vega J J."/>
            <person name="De Vega J J."/>
        </authorList>
    </citation>
    <scope>NUCLEOTIDE SEQUENCE</scope>
</reference>
<dbReference type="GO" id="GO:0046872">
    <property type="term" value="F:metal ion binding"/>
    <property type="evidence" value="ECO:0007669"/>
    <property type="project" value="UniProtKB-UniRule"/>
</dbReference>
<evidence type="ECO:0000313" key="3">
    <source>
        <dbReference type="EMBL" id="CAK5265901.1"/>
    </source>
</evidence>
<feature type="domain" description="Damage-control phosphatase ARMT1-like metal-binding" evidence="2">
    <location>
        <begin position="8"/>
        <end position="83"/>
    </location>
</feature>
<evidence type="ECO:0000313" key="4">
    <source>
        <dbReference type="Proteomes" id="UP001295794"/>
    </source>
</evidence>
<comment type="caution">
    <text evidence="3">The sequence shown here is derived from an EMBL/GenBank/DDBJ whole genome shotgun (WGS) entry which is preliminary data.</text>
</comment>
<dbReference type="GO" id="GO:0016791">
    <property type="term" value="F:phosphatase activity"/>
    <property type="evidence" value="ECO:0007669"/>
    <property type="project" value="TreeGrafter"/>
</dbReference>
<gene>
    <name evidence="3" type="ORF">MYCIT1_LOCUS7271</name>
</gene>
<dbReference type="InterPro" id="IPR002791">
    <property type="entry name" value="ARMT1-like_metal-bd"/>
</dbReference>
<evidence type="ECO:0000256" key="1">
    <source>
        <dbReference type="RuleBase" id="RU367030"/>
    </source>
</evidence>
<sequence length="118" mass="13146">MAPDVALESLRRLGQRWKQYEKAGKWVYGQHPGFWCTGYAFWELHSEAPDLFLHLVRSDRVCFNSDLNHRKLAYDCAAPSSTSFDMAIGPMASSAGGQKVAAVVILSEGRPGKKVRFA</sequence>
<dbReference type="GO" id="GO:0005634">
    <property type="term" value="C:nucleus"/>
    <property type="evidence" value="ECO:0007669"/>
    <property type="project" value="TreeGrafter"/>
</dbReference>
<comment type="catalytic activity">
    <reaction evidence="1">
        <text>beta-D-fructose 6-phosphate = dihydroxyacetone + D-glyceraldehyde 3-phosphate</text>
        <dbReference type="Rhea" id="RHEA:28002"/>
        <dbReference type="ChEBI" id="CHEBI:16016"/>
        <dbReference type="ChEBI" id="CHEBI:57634"/>
        <dbReference type="ChEBI" id="CHEBI:59776"/>
    </reaction>
</comment>
<comment type="cofactor">
    <cofactor evidence="1">
        <name>Mn(2+)</name>
        <dbReference type="ChEBI" id="CHEBI:29035"/>
    </cofactor>
    <cofactor evidence="1">
        <name>Ni(2+)</name>
        <dbReference type="ChEBI" id="CHEBI:49786"/>
    </cofactor>
</comment>
<dbReference type="Proteomes" id="UP001295794">
    <property type="component" value="Unassembled WGS sequence"/>
</dbReference>
<evidence type="ECO:0000259" key="2">
    <source>
        <dbReference type="Pfam" id="PF01937"/>
    </source>
</evidence>
<accession>A0AAD2JX10</accession>
<dbReference type="GO" id="GO:0006974">
    <property type="term" value="P:DNA damage response"/>
    <property type="evidence" value="ECO:0007669"/>
    <property type="project" value="TreeGrafter"/>
</dbReference>
<dbReference type="PANTHER" id="PTHR12260">
    <property type="entry name" value="DAMAGE-CONTROL PHOSPHATASE ARMT1"/>
    <property type="match status" value="1"/>
</dbReference>
<comment type="domain">
    <text evidence="1">Subfamily III proteins have a conserved RTxK motif about 40-50 residues from the C-terminus; the threonine may be replaced by serine or cysteine.</text>
</comment>
<keyword evidence="1" id="KW-0378">Hydrolase</keyword>
<dbReference type="EMBL" id="CAVNYO010000103">
    <property type="protein sequence ID" value="CAK5265901.1"/>
    <property type="molecule type" value="Genomic_DNA"/>
</dbReference>
<keyword evidence="1" id="KW-0479">Metal-binding</keyword>
<keyword evidence="1" id="KW-0464">Manganese</keyword>